<name>A0A067KZS7_JATCU</name>
<evidence type="ECO:0000313" key="2">
    <source>
        <dbReference type="EMBL" id="KDP37720.1"/>
    </source>
</evidence>
<dbReference type="EMBL" id="KK914384">
    <property type="protein sequence ID" value="KDP37720.1"/>
    <property type="molecule type" value="Genomic_DNA"/>
</dbReference>
<organism evidence="2 3">
    <name type="scientific">Jatropha curcas</name>
    <name type="common">Barbados nut</name>
    <dbReference type="NCBI Taxonomy" id="180498"/>
    <lineage>
        <taxon>Eukaryota</taxon>
        <taxon>Viridiplantae</taxon>
        <taxon>Streptophyta</taxon>
        <taxon>Embryophyta</taxon>
        <taxon>Tracheophyta</taxon>
        <taxon>Spermatophyta</taxon>
        <taxon>Magnoliopsida</taxon>
        <taxon>eudicotyledons</taxon>
        <taxon>Gunneridae</taxon>
        <taxon>Pentapetalae</taxon>
        <taxon>rosids</taxon>
        <taxon>fabids</taxon>
        <taxon>Malpighiales</taxon>
        <taxon>Euphorbiaceae</taxon>
        <taxon>Crotonoideae</taxon>
        <taxon>Jatropheae</taxon>
        <taxon>Jatropha</taxon>
    </lineage>
</organism>
<gene>
    <name evidence="2" type="ORF">JCGZ_05210</name>
</gene>
<evidence type="ECO:0000256" key="1">
    <source>
        <dbReference type="SAM" id="MobiDB-lite"/>
    </source>
</evidence>
<proteinExistence type="predicted"/>
<dbReference type="OrthoDB" id="1738316at2759"/>
<feature type="region of interest" description="Disordered" evidence="1">
    <location>
        <begin position="122"/>
        <end position="141"/>
    </location>
</feature>
<dbReference type="Proteomes" id="UP000027138">
    <property type="component" value="Unassembled WGS sequence"/>
</dbReference>
<protein>
    <submittedName>
        <fullName evidence="2">Uncharacterized protein</fullName>
    </submittedName>
</protein>
<feature type="compositionally biased region" description="Acidic residues" evidence="1">
    <location>
        <begin position="123"/>
        <end position="137"/>
    </location>
</feature>
<accession>A0A067KZS7</accession>
<evidence type="ECO:0000313" key="3">
    <source>
        <dbReference type="Proteomes" id="UP000027138"/>
    </source>
</evidence>
<dbReference type="AlphaFoldDB" id="A0A067KZS7"/>
<sequence length="194" mass="21620">MNSPHGTHFGCTTTSIINKVLKKNDKCSSTSYYSFTTTVSSNHARAKRKLWARIARRDKGAIMMGCFVTRIGPYIKAKDPICPIYDILEGGKSTRIDIDVMHHMKIVEKIGDMFRLVRHTVAEDDDSNNEEGDDNNMEEGIPHTSLGLGTFSGASIAGAGSSFQPTSKMSNEEVLTCIILRWTCLMLAFRRRKP</sequence>
<keyword evidence="3" id="KW-1185">Reference proteome</keyword>
<reference evidence="2 3" key="1">
    <citation type="journal article" date="2014" name="PLoS ONE">
        <title>Global Analysis of Gene Expression Profiles in Physic Nut (Jatropha curcas L.) Seedlings Exposed to Salt Stress.</title>
        <authorList>
            <person name="Zhang L."/>
            <person name="Zhang C."/>
            <person name="Wu P."/>
            <person name="Chen Y."/>
            <person name="Li M."/>
            <person name="Jiang H."/>
            <person name="Wu G."/>
        </authorList>
    </citation>
    <scope>NUCLEOTIDE SEQUENCE [LARGE SCALE GENOMIC DNA]</scope>
    <source>
        <strain evidence="3">cv. GZQX0401</strain>
        <tissue evidence="2">Young leaves</tissue>
    </source>
</reference>